<feature type="non-terminal residue" evidence="11">
    <location>
        <position position="1"/>
    </location>
</feature>
<keyword evidence="7 9" id="KW-1015">Disulfide bond</keyword>
<reference evidence="11 12" key="1">
    <citation type="journal article" date="2007" name="Science">
        <title>Sea anemone genome reveals ancestral eumetazoan gene repertoire and genomic organization.</title>
        <authorList>
            <person name="Putnam N.H."/>
            <person name="Srivastava M."/>
            <person name="Hellsten U."/>
            <person name="Dirks B."/>
            <person name="Chapman J."/>
            <person name="Salamov A."/>
            <person name="Terry A."/>
            <person name="Shapiro H."/>
            <person name="Lindquist E."/>
            <person name="Kapitonov V.V."/>
            <person name="Jurka J."/>
            <person name="Genikhovich G."/>
            <person name="Grigoriev I.V."/>
            <person name="Lucas S.M."/>
            <person name="Steele R.E."/>
            <person name="Finnerty J.R."/>
            <person name="Technau U."/>
            <person name="Martindale M.Q."/>
            <person name="Rokhsar D.S."/>
        </authorList>
    </citation>
    <scope>NUCLEOTIDE SEQUENCE [LARGE SCALE GENOMIC DNA]</scope>
    <source>
        <strain evidence="12">CH2 X CH6</strain>
    </source>
</reference>
<sequence>IGTCVSNSCTNGGTCVDLPNEFKCVCPSGYEGRRCEHDINECNSASSPCAQQCTNTEGSFTCSCNPGY</sequence>
<dbReference type="FunFam" id="2.10.25.10:FF:000109">
    <property type="entry name" value="Notch homolog 4, [Drosophila]"/>
    <property type="match status" value="1"/>
</dbReference>
<accession>A7RFK2</accession>
<evidence type="ECO:0000256" key="5">
    <source>
        <dbReference type="ARBA" id="ARBA00022729"/>
    </source>
</evidence>
<feature type="domain" description="EGF-like" evidence="10">
    <location>
        <begin position="1"/>
        <end position="36"/>
    </location>
</feature>
<dbReference type="SMART" id="SM00181">
    <property type="entry name" value="EGF"/>
    <property type="match status" value="2"/>
</dbReference>
<dbReference type="GO" id="GO:0005509">
    <property type="term" value="F:calcium ion binding"/>
    <property type="evidence" value="ECO:0007669"/>
    <property type="project" value="InterPro"/>
</dbReference>
<keyword evidence="4 9" id="KW-0245">EGF-like domain</keyword>
<dbReference type="SUPFAM" id="SSF57196">
    <property type="entry name" value="EGF/Laminin"/>
    <property type="match status" value="2"/>
</dbReference>
<keyword evidence="8" id="KW-0325">Glycoprotein</keyword>
<dbReference type="STRING" id="45351.A7RFK2"/>
<dbReference type="PhylomeDB" id="A7RFK2"/>
<dbReference type="Gene3D" id="2.10.25.10">
    <property type="entry name" value="Laminin"/>
    <property type="match status" value="2"/>
</dbReference>
<dbReference type="InterPro" id="IPR001881">
    <property type="entry name" value="EGF-like_Ca-bd_dom"/>
</dbReference>
<evidence type="ECO:0000256" key="1">
    <source>
        <dbReference type="ARBA" id="ARBA00004613"/>
    </source>
</evidence>
<dbReference type="Proteomes" id="UP000001593">
    <property type="component" value="Unassembled WGS sequence"/>
</dbReference>
<dbReference type="FunFam" id="2.10.25.10:FF:000038">
    <property type="entry name" value="Fibrillin 2"/>
    <property type="match status" value="1"/>
</dbReference>
<name>A7RFK2_NEMVE</name>
<gene>
    <name evidence="11" type="ORF">NEMVEDRAFT_v1g66932</name>
</gene>
<dbReference type="HOGENOM" id="CLU_004826_11_3_1"/>
<evidence type="ECO:0000256" key="2">
    <source>
        <dbReference type="ARBA" id="ARBA00006373"/>
    </source>
</evidence>
<keyword evidence="5" id="KW-0732">Signal</keyword>
<organism evidence="11 12">
    <name type="scientific">Nematostella vectensis</name>
    <name type="common">Starlet sea anemone</name>
    <dbReference type="NCBI Taxonomy" id="45351"/>
    <lineage>
        <taxon>Eukaryota</taxon>
        <taxon>Metazoa</taxon>
        <taxon>Cnidaria</taxon>
        <taxon>Anthozoa</taxon>
        <taxon>Hexacorallia</taxon>
        <taxon>Actiniaria</taxon>
        <taxon>Edwardsiidae</taxon>
        <taxon>Nematostella</taxon>
    </lineage>
</organism>
<evidence type="ECO:0000313" key="11">
    <source>
        <dbReference type="EMBL" id="EDO49615.1"/>
    </source>
</evidence>
<feature type="disulfide bond" evidence="9">
    <location>
        <begin position="26"/>
        <end position="35"/>
    </location>
</feature>
<evidence type="ECO:0000313" key="12">
    <source>
        <dbReference type="Proteomes" id="UP000001593"/>
    </source>
</evidence>
<dbReference type="AlphaFoldDB" id="A7RFK2"/>
<dbReference type="PROSITE" id="PS01187">
    <property type="entry name" value="EGF_CA"/>
    <property type="match status" value="1"/>
</dbReference>
<dbReference type="PROSITE" id="PS01186">
    <property type="entry name" value="EGF_2"/>
    <property type="match status" value="1"/>
</dbReference>
<dbReference type="PROSITE" id="PS00022">
    <property type="entry name" value="EGF_1"/>
    <property type="match status" value="1"/>
</dbReference>
<keyword evidence="3" id="KW-0964">Secreted</keyword>
<evidence type="ECO:0000256" key="9">
    <source>
        <dbReference type="PROSITE-ProRule" id="PRU00076"/>
    </source>
</evidence>
<comment type="subcellular location">
    <subcellularLocation>
        <location evidence="1">Secreted</location>
    </subcellularLocation>
</comment>
<dbReference type="PANTHER" id="PTHR24040">
    <property type="entry name" value="LAMININ G-LIKE DOMAIN-CONTAINING PROTEIN"/>
    <property type="match status" value="1"/>
</dbReference>
<feature type="non-terminal residue" evidence="11">
    <location>
        <position position="68"/>
    </location>
</feature>
<evidence type="ECO:0000256" key="7">
    <source>
        <dbReference type="ARBA" id="ARBA00023157"/>
    </source>
</evidence>
<evidence type="ECO:0000256" key="4">
    <source>
        <dbReference type="ARBA" id="ARBA00022536"/>
    </source>
</evidence>
<dbReference type="InterPro" id="IPR049883">
    <property type="entry name" value="NOTCH1_EGF-like"/>
</dbReference>
<dbReference type="Pfam" id="PF07645">
    <property type="entry name" value="EGF_CA"/>
    <property type="match status" value="1"/>
</dbReference>
<dbReference type="GO" id="GO:0005576">
    <property type="term" value="C:extracellular region"/>
    <property type="evidence" value="ECO:0007669"/>
    <property type="project" value="UniProtKB-SubCell"/>
</dbReference>
<feature type="domain" description="EGF-like" evidence="10">
    <location>
        <begin position="38"/>
        <end position="68"/>
    </location>
</feature>
<comment type="similarity">
    <text evidence="2">Belongs to the EGF domain peptide family.</text>
</comment>
<dbReference type="PROSITE" id="PS50026">
    <property type="entry name" value="EGF_3"/>
    <property type="match status" value="2"/>
</dbReference>
<dbReference type="PROSITE" id="PS00010">
    <property type="entry name" value="ASX_HYDROXYL"/>
    <property type="match status" value="2"/>
</dbReference>
<dbReference type="InterPro" id="IPR000152">
    <property type="entry name" value="EGF-type_Asp/Asn_hydroxyl_site"/>
</dbReference>
<evidence type="ECO:0000256" key="8">
    <source>
        <dbReference type="ARBA" id="ARBA00023180"/>
    </source>
</evidence>
<dbReference type="SMART" id="SM00179">
    <property type="entry name" value="EGF_CA"/>
    <property type="match status" value="2"/>
</dbReference>
<dbReference type="InterPro" id="IPR018097">
    <property type="entry name" value="EGF_Ca-bd_CS"/>
</dbReference>
<dbReference type="EMBL" id="DS469508">
    <property type="protein sequence ID" value="EDO49615.1"/>
    <property type="molecule type" value="Genomic_DNA"/>
</dbReference>
<proteinExistence type="inferred from homology"/>
<keyword evidence="12" id="KW-1185">Reference proteome</keyword>
<keyword evidence="6" id="KW-0677">Repeat</keyword>
<dbReference type="InterPro" id="IPR051145">
    <property type="entry name" value="GAS-SHBG-PROS"/>
</dbReference>
<dbReference type="InParanoid" id="A7RFK2"/>
<dbReference type="OMA" id="EGRRCEH"/>
<dbReference type="PANTHER" id="PTHR24040:SF16">
    <property type="entry name" value="FIBRILLIN-2-LIKE PROTEIN"/>
    <property type="match status" value="1"/>
</dbReference>
<evidence type="ECO:0000256" key="3">
    <source>
        <dbReference type="ARBA" id="ARBA00022525"/>
    </source>
</evidence>
<evidence type="ECO:0000256" key="6">
    <source>
        <dbReference type="ARBA" id="ARBA00022737"/>
    </source>
</evidence>
<comment type="caution">
    <text evidence="9">Lacks conserved residue(s) required for the propagation of feature annotation.</text>
</comment>
<protein>
    <recommendedName>
        <fullName evidence="10">EGF-like domain-containing protein</fullName>
    </recommendedName>
</protein>
<dbReference type="eggNOG" id="KOG1217">
    <property type="taxonomic scope" value="Eukaryota"/>
</dbReference>
<evidence type="ECO:0000259" key="10">
    <source>
        <dbReference type="PROSITE" id="PS50026"/>
    </source>
</evidence>
<dbReference type="Pfam" id="PF00008">
    <property type="entry name" value="EGF"/>
    <property type="match status" value="1"/>
</dbReference>
<dbReference type="CDD" id="cd00054">
    <property type="entry name" value="EGF_CA"/>
    <property type="match status" value="1"/>
</dbReference>
<dbReference type="InterPro" id="IPR000742">
    <property type="entry name" value="EGF"/>
</dbReference>